<name>A0A938BP38_9BACT</name>
<protein>
    <submittedName>
        <fullName evidence="2">Amidohydrolase family protein</fullName>
    </submittedName>
</protein>
<evidence type="ECO:0000313" key="3">
    <source>
        <dbReference type="Proteomes" id="UP000703893"/>
    </source>
</evidence>
<dbReference type="InterPro" id="IPR032466">
    <property type="entry name" value="Metal_Hydrolase"/>
</dbReference>
<evidence type="ECO:0000259" key="1">
    <source>
        <dbReference type="Pfam" id="PF01979"/>
    </source>
</evidence>
<sequence length="216" mass="23235">MRAYSEVATMVSPTFDVEAPRVTALISFLRERDIVVDGTFNIWQNRSRLLPDGTDPVFGPTIDWLPPLTQRGLRAGRGGASEAVARAEASSAAYRRILKRLFDAGVTIVPGTDNVAGLSLHGELEIYERAGIPAPNVLQIATLTSARVMKEERDYGSIAVGKVADLAIVAGKPASRITDLRKTETVVRAGRAYQSKALYEAVGITPSSTTAARPVR</sequence>
<gene>
    <name evidence="2" type="ORF">FJZ00_12760</name>
</gene>
<feature type="domain" description="Amidohydrolase-related" evidence="1">
    <location>
        <begin position="84"/>
        <end position="188"/>
    </location>
</feature>
<dbReference type="GO" id="GO:0016810">
    <property type="term" value="F:hydrolase activity, acting on carbon-nitrogen (but not peptide) bonds"/>
    <property type="evidence" value="ECO:0007669"/>
    <property type="project" value="InterPro"/>
</dbReference>
<dbReference type="Pfam" id="PF01979">
    <property type="entry name" value="Amidohydro_1"/>
    <property type="match status" value="1"/>
</dbReference>
<dbReference type="AlphaFoldDB" id="A0A938BP38"/>
<dbReference type="InterPro" id="IPR051781">
    <property type="entry name" value="Metallo-dep_Hydrolase"/>
</dbReference>
<comment type="caution">
    <text evidence="2">The sequence shown here is derived from an EMBL/GenBank/DDBJ whole genome shotgun (WGS) entry which is preliminary data.</text>
</comment>
<evidence type="ECO:0000313" key="2">
    <source>
        <dbReference type="EMBL" id="MBM3276018.1"/>
    </source>
</evidence>
<dbReference type="InterPro" id="IPR011059">
    <property type="entry name" value="Metal-dep_hydrolase_composite"/>
</dbReference>
<dbReference type="PANTHER" id="PTHR43135">
    <property type="entry name" value="ALPHA-D-RIBOSE 1-METHYLPHOSPHONATE 5-TRIPHOSPHATE DIPHOSPHATASE"/>
    <property type="match status" value="1"/>
</dbReference>
<dbReference type="Proteomes" id="UP000703893">
    <property type="component" value="Unassembled WGS sequence"/>
</dbReference>
<organism evidence="2 3">
    <name type="scientific">Candidatus Tanganyikabacteria bacterium</name>
    <dbReference type="NCBI Taxonomy" id="2961651"/>
    <lineage>
        <taxon>Bacteria</taxon>
        <taxon>Bacillati</taxon>
        <taxon>Candidatus Sericytochromatia</taxon>
        <taxon>Candidatus Tanganyikabacteria</taxon>
    </lineage>
</organism>
<proteinExistence type="predicted"/>
<dbReference type="InterPro" id="IPR006680">
    <property type="entry name" value="Amidohydro-rel"/>
</dbReference>
<reference evidence="2 3" key="1">
    <citation type="submission" date="2019-03" db="EMBL/GenBank/DDBJ databases">
        <title>Lake Tanganyika Metagenome-Assembled Genomes (MAGs).</title>
        <authorList>
            <person name="Tran P."/>
        </authorList>
    </citation>
    <scope>NUCLEOTIDE SEQUENCE [LARGE SCALE GENOMIC DNA]</scope>
    <source>
        <strain evidence="2">K_DeepCast_65m_m2_236</strain>
    </source>
</reference>
<dbReference type="EMBL" id="VGJX01000823">
    <property type="protein sequence ID" value="MBM3276018.1"/>
    <property type="molecule type" value="Genomic_DNA"/>
</dbReference>
<accession>A0A938BP38</accession>
<dbReference type="PANTHER" id="PTHR43135:SF3">
    <property type="entry name" value="ALPHA-D-RIBOSE 1-METHYLPHOSPHONATE 5-TRIPHOSPHATE DIPHOSPHATASE"/>
    <property type="match status" value="1"/>
</dbReference>
<dbReference type="SUPFAM" id="SSF51556">
    <property type="entry name" value="Metallo-dependent hydrolases"/>
    <property type="match status" value="1"/>
</dbReference>
<dbReference type="Gene3D" id="3.20.20.140">
    <property type="entry name" value="Metal-dependent hydrolases"/>
    <property type="match status" value="1"/>
</dbReference>
<dbReference type="Gene3D" id="2.30.40.10">
    <property type="entry name" value="Urease, subunit C, domain 1"/>
    <property type="match status" value="1"/>
</dbReference>